<evidence type="ECO:0000313" key="2">
    <source>
        <dbReference type="EMBL" id="SPD31035.1"/>
    </source>
</evidence>
<reference evidence="2" key="1">
    <citation type="submission" date="2018-02" db="EMBL/GenBank/DDBJ databases">
        <authorList>
            <person name="Cohen D.B."/>
            <person name="Kent A.D."/>
        </authorList>
    </citation>
    <scope>NUCLEOTIDE SEQUENCE</scope>
</reference>
<feature type="domain" description="Myb/SANT-like" evidence="1">
    <location>
        <begin position="449"/>
        <end position="542"/>
    </location>
</feature>
<dbReference type="Gene3D" id="3.80.10.10">
    <property type="entry name" value="Ribonuclease Inhibitor"/>
    <property type="match status" value="1"/>
</dbReference>
<dbReference type="InterPro" id="IPR024752">
    <property type="entry name" value="Myb/SANT-like_dom"/>
</dbReference>
<protein>
    <recommendedName>
        <fullName evidence="1">Myb/SANT-like domain-containing protein</fullName>
    </recommendedName>
</protein>
<dbReference type="AlphaFoldDB" id="A0A2N9J337"/>
<dbReference type="SUPFAM" id="SSF52058">
    <property type="entry name" value="L domain-like"/>
    <property type="match status" value="1"/>
</dbReference>
<evidence type="ECO:0000259" key="1">
    <source>
        <dbReference type="Pfam" id="PF12776"/>
    </source>
</evidence>
<name>A0A2N9J337_FAGSY</name>
<dbReference type="PANTHER" id="PTHR46929">
    <property type="entry name" value="EXPRESSED PROTEIN"/>
    <property type="match status" value="1"/>
</dbReference>
<organism evidence="2">
    <name type="scientific">Fagus sylvatica</name>
    <name type="common">Beechnut</name>
    <dbReference type="NCBI Taxonomy" id="28930"/>
    <lineage>
        <taxon>Eukaryota</taxon>
        <taxon>Viridiplantae</taxon>
        <taxon>Streptophyta</taxon>
        <taxon>Embryophyta</taxon>
        <taxon>Tracheophyta</taxon>
        <taxon>Spermatophyta</taxon>
        <taxon>Magnoliopsida</taxon>
        <taxon>eudicotyledons</taxon>
        <taxon>Gunneridae</taxon>
        <taxon>Pentapetalae</taxon>
        <taxon>rosids</taxon>
        <taxon>fabids</taxon>
        <taxon>Fagales</taxon>
        <taxon>Fagaceae</taxon>
        <taxon>Fagus</taxon>
    </lineage>
</organism>
<proteinExistence type="predicted"/>
<dbReference type="PANTHER" id="PTHR46929:SF23">
    <property type="entry name" value="L10-INTERACTING MYB DOMAIN-CONTAINING PROTEIN-LIKE"/>
    <property type="match status" value="1"/>
</dbReference>
<accession>A0A2N9J337</accession>
<sequence length="655" mass="73399">MSSSLTGSSSPYQFQVPGGGELVGSRLIRTPDFTGVPFIETLCLRGCIKLVEIHSSIGQLSRLNVLNLEFCLSLIELPSNMDGLRSLEILILLGCSKLANLPENLGKIKCLKELDLRGTAISEVPSSISFLICRGCEKQFFKSRLDSVVCFRSLKYLSLSANNLVFTLPASISQLLKLETLNLSNCFRLHSLPELPSNVRYINAKGCSSLEPSPALLSMSNLSQPSISFFNCLKLVEYNESSDGLAFAILKHYLQGLINPKTGYETCKKRNDRSGAAFQIIIPGSEVPQWLTHRRFGINCYGYSSERYSLKGCVMALGDMPRHTFEFFIGEKSSGFRLYLTPNSPSVEVIQCAVRLIYEQDVKEFNETIAQCSSSCVITYEGLDCVDQEFENSAVANATKIKSTCDNYNEAEPSASWSVPEETERCFPLLSAMGKTKDQEKDIKNKQFTWSRPMQCLLLEILATDATEGNKPSDTLMPGSFARATQAISEKFGVECQPNYVENCLRTIKSIWSTITQLRDRKNSFGWDDKLKMITSEKKVYDEEVMAYPDHEQYLNKTIQMYDEMLLVFGKDMATYSSAESFSDIDSEKRIIDLESNDLDIDFEKVSKEKQVSSSNAALSQGRSHRKRSSANCDKFSKQLGKVELAIKRLKKDQL</sequence>
<dbReference type="InterPro" id="IPR032675">
    <property type="entry name" value="LRR_dom_sf"/>
</dbReference>
<dbReference type="EMBL" id="OIVN01006343">
    <property type="protein sequence ID" value="SPD31035.1"/>
    <property type="molecule type" value="Genomic_DNA"/>
</dbReference>
<dbReference type="Pfam" id="PF12776">
    <property type="entry name" value="Myb_DNA-bind_3"/>
    <property type="match status" value="1"/>
</dbReference>
<gene>
    <name evidence="2" type="ORF">FSB_LOCUS58917</name>
</gene>